<feature type="transmembrane region" description="Helical" evidence="8">
    <location>
        <begin position="290"/>
        <end position="307"/>
    </location>
</feature>
<dbReference type="GeneID" id="35765921"/>
<organism evidence="9">
    <name type="scientific">Streptococcus iniae</name>
    <name type="common">Streptococcus shiloi</name>
    <dbReference type="NCBI Taxonomy" id="1346"/>
    <lineage>
        <taxon>Bacteria</taxon>
        <taxon>Bacillati</taxon>
        <taxon>Bacillota</taxon>
        <taxon>Bacilli</taxon>
        <taxon>Lactobacillales</taxon>
        <taxon>Streptococcaceae</taxon>
        <taxon>Streptococcus</taxon>
    </lineage>
</organism>
<proteinExistence type="inferred from homology"/>
<dbReference type="GO" id="GO:0033214">
    <property type="term" value="P:siderophore-iron import into cell"/>
    <property type="evidence" value="ECO:0007669"/>
    <property type="project" value="TreeGrafter"/>
</dbReference>
<comment type="subcellular location">
    <subcellularLocation>
        <location evidence="1">Cell membrane</location>
        <topology evidence="1">Multi-pass membrane protein</topology>
    </subcellularLocation>
</comment>
<accession>I6LL03</accession>
<feature type="transmembrane region" description="Helical" evidence="8">
    <location>
        <begin position="70"/>
        <end position="90"/>
    </location>
</feature>
<evidence type="ECO:0000256" key="3">
    <source>
        <dbReference type="ARBA" id="ARBA00022448"/>
    </source>
</evidence>
<reference evidence="9" key="1">
    <citation type="submission" date="2009-06" db="EMBL/GenBank/DDBJ databases">
        <title>Identification and characterization of the heme-associated FtsC of Streptococcus iniae TBY-1.</title>
        <authorList>
            <person name="Zou L.L."/>
            <person name="Xie M.Q."/>
            <person name="Li A.X."/>
        </authorList>
    </citation>
    <scope>NUCLEOTIDE SEQUENCE</scope>
    <source>
        <strain evidence="9">TBY-1</strain>
    </source>
</reference>
<keyword evidence="3" id="KW-0813">Transport</keyword>
<dbReference type="AlphaFoldDB" id="I6LL03"/>
<dbReference type="Proteomes" id="UP000269148">
    <property type="component" value="Unassembled WGS sequence"/>
</dbReference>
<dbReference type="STRING" id="1346.BMF34_07295"/>
<dbReference type="InterPro" id="IPR037294">
    <property type="entry name" value="ABC_BtuC-like"/>
</dbReference>
<dbReference type="KEGG" id="sio:DW64_07250"/>
<keyword evidence="6 8" id="KW-1133">Transmembrane helix</keyword>
<keyword evidence="5 8" id="KW-0812">Transmembrane</keyword>
<dbReference type="OrthoDB" id="9811721at2"/>
<evidence type="ECO:0000313" key="10">
    <source>
        <dbReference type="EMBL" id="AHY16250.1"/>
    </source>
</evidence>
<dbReference type="KEGG" id="siz:SI82_07370"/>
<keyword evidence="12" id="KW-1185">Reference proteome</keyword>
<dbReference type="SUPFAM" id="SSF81345">
    <property type="entry name" value="ABC transporter involved in vitamin B12 uptake, BtuC"/>
    <property type="match status" value="1"/>
</dbReference>
<feature type="transmembrane region" description="Helical" evidence="8">
    <location>
        <begin position="206"/>
        <end position="225"/>
    </location>
</feature>
<feature type="transmembrane region" description="Helical" evidence="8">
    <location>
        <begin position="16"/>
        <end position="36"/>
    </location>
</feature>
<dbReference type="PATRIC" id="fig|1346.30.peg.1465"/>
<evidence type="ECO:0000256" key="2">
    <source>
        <dbReference type="ARBA" id="ARBA00007935"/>
    </source>
</evidence>
<sequence length="342" mass="37167">MIESKPSQVIHHKPKSFWLLFVIISLLLLSGVYLGLRFGAWNFSHQDLLKVIRHQAIDHRQSSIFWEMRLPRLLATLLVGAALAVSGAIMQAVTRNPIADPGLLGINAGAGLALVVAYAIFHHLHYISIILVCLLGASLACLLVFGLSYQYAKGYQQLRLVLSGAMISMFLSAIGQGITTYFNLATSVIGWQAGGFIGLNWTMLKIIAPLIIFALALAQLLSYQLSILSLSELRAKALGQKTFHLTLVFLSIVLILASASVAIAGSISFVGLVVPHIIKAQSFGNYKQSLPLIGLLGATFMVWVDFFCRNLNPPYETPLTALVSLIGLPAFLWLIKKGGAMK</sequence>
<comment type="similarity">
    <text evidence="2">Belongs to the binding-protein-dependent transport system permease family. FecCD subfamily.</text>
</comment>
<gene>
    <name evidence="11" type="ORF">DIY07_07445</name>
    <name evidence="10" type="ORF">DQ08_07265</name>
</gene>
<feature type="transmembrane region" description="Helical" evidence="8">
    <location>
        <begin position="102"/>
        <end position="121"/>
    </location>
</feature>
<dbReference type="CDD" id="cd06550">
    <property type="entry name" value="TM_ABC_iron-siderophores_like"/>
    <property type="match status" value="1"/>
</dbReference>
<feature type="transmembrane region" description="Helical" evidence="8">
    <location>
        <begin position="158"/>
        <end position="175"/>
    </location>
</feature>
<dbReference type="PANTHER" id="PTHR30472:SF58">
    <property type="entry name" value="IRON(3+)-HYDROXAMATE IMPORT SYSTEM PERMEASE PROTEIN FHUB"/>
    <property type="match status" value="1"/>
</dbReference>
<keyword evidence="7 8" id="KW-0472">Membrane</keyword>
<dbReference type="PANTHER" id="PTHR30472">
    <property type="entry name" value="FERRIC ENTEROBACTIN TRANSPORT SYSTEM PERMEASE PROTEIN"/>
    <property type="match status" value="1"/>
</dbReference>
<evidence type="ECO:0000256" key="5">
    <source>
        <dbReference type="ARBA" id="ARBA00022692"/>
    </source>
</evidence>
<evidence type="ECO:0000313" key="13">
    <source>
        <dbReference type="Proteomes" id="UP000269148"/>
    </source>
</evidence>
<dbReference type="Proteomes" id="UP000025245">
    <property type="component" value="Chromosome"/>
</dbReference>
<evidence type="ECO:0000256" key="4">
    <source>
        <dbReference type="ARBA" id="ARBA00022475"/>
    </source>
</evidence>
<evidence type="ECO:0000256" key="8">
    <source>
        <dbReference type="SAM" id="Phobius"/>
    </source>
</evidence>
<protein>
    <submittedName>
        <fullName evidence="10">Ferrichrome ABC transporter permease</fullName>
    </submittedName>
    <submittedName>
        <fullName evidence="9">FtsC</fullName>
    </submittedName>
    <submittedName>
        <fullName evidence="11">Iron ABC transporter permease</fullName>
    </submittedName>
</protein>
<evidence type="ECO:0000256" key="1">
    <source>
        <dbReference type="ARBA" id="ARBA00004651"/>
    </source>
</evidence>
<reference evidence="11 13" key="3">
    <citation type="submission" date="2018-06" db="EMBL/GenBank/DDBJ databases">
        <title>Mutators as drivers of adaptation in pathogenic bacteria and a risk factor for host jumps and vaccine escape.</title>
        <authorList>
            <person name="Barnes A.C."/>
            <person name="Silayeva O."/>
        </authorList>
    </citation>
    <scope>NUCLEOTIDE SEQUENCE [LARGE SCALE GENOMIC DNA]</scope>
    <source>
        <strain evidence="11 13">QMA0445</strain>
    </source>
</reference>
<evidence type="ECO:0000256" key="6">
    <source>
        <dbReference type="ARBA" id="ARBA00022989"/>
    </source>
</evidence>
<feature type="transmembrane region" description="Helical" evidence="8">
    <location>
        <begin position="319"/>
        <end position="335"/>
    </location>
</feature>
<dbReference type="eggNOG" id="COG0609">
    <property type="taxonomic scope" value="Bacteria"/>
</dbReference>
<dbReference type="SMR" id="I6LL03"/>
<dbReference type="Gene3D" id="1.10.3470.10">
    <property type="entry name" value="ABC transporter involved in vitamin B12 uptake, BtuC"/>
    <property type="match status" value="1"/>
</dbReference>
<dbReference type="Pfam" id="PF01032">
    <property type="entry name" value="FecCD"/>
    <property type="match status" value="1"/>
</dbReference>
<dbReference type="EMBL" id="GQ267071">
    <property type="protein sequence ID" value="ADG63117.1"/>
    <property type="molecule type" value="Genomic_DNA"/>
</dbReference>
<keyword evidence="4" id="KW-1003">Cell membrane</keyword>
<evidence type="ECO:0000313" key="9">
    <source>
        <dbReference type="EMBL" id="ADG63117.1"/>
    </source>
</evidence>
<evidence type="ECO:0000313" key="12">
    <source>
        <dbReference type="Proteomes" id="UP000025245"/>
    </source>
</evidence>
<dbReference type="KEGG" id="siq:DQ08_07265"/>
<evidence type="ECO:0000313" key="11">
    <source>
        <dbReference type="EMBL" id="RLU55913.1"/>
    </source>
</evidence>
<dbReference type="EMBL" id="QLQD01000066">
    <property type="protein sequence ID" value="RLU55913.1"/>
    <property type="molecule type" value="Genomic_DNA"/>
</dbReference>
<dbReference type="GO" id="GO:0005886">
    <property type="term" value="C:plasma membrane"/>
    <property type="evidence" value="ECO:0007669"/>
    <property type="project" value="UniProtKB-SubCell"/>
</dbReference>
<dbReference type="InterPro" id="IPR000522">
    <property type="entry name" value="ABC_transptr_permease_BtuC"/>
</dbReference>
<dbReference type="GO" id="GO:0022857">
    <property type="term" value="F:transmembrane transporter activity"/>
    <property type="evidence" value="ECO:0007669"/>
    <property type="project" value="InterPro"/>
</dbReference>
<reference evidence="10 12" key="2">
    <citation type="journal article" date="2014" name="Genome Announc.">
        <title>Complete Genome Sequence of a Virulent Strain, Streptococcus iniae ISET0901, Isolated from Diseased Tilapia.</title>
        <authorList>
            <person name="Pridgeon J.W."/>
            <person name="Zhang D."/>
            <person name="Zhang L."/>
        </authorList>
    </citation>
    <scope>NUCLEOTIDE SEQUENCE [LARGE SCALE GENOMIC DNA]</scope>
    <source>
        <strain evidence="10 12">ISET0901</strain>
    </source>
</reference>
<dbReference type="FunFam" id="1.10.3470.10:FF:000001">
    <property type="entry name" value="Vitamin B12 ABC transporter permease BtuC"/>
    <property type="match status" value="1"/>
</dbReference>
<feature type="transmembrane region" description="Helical" evidence="8">
    <location>
        <begin position="245"/>
        <end position="278"/>
    </location>
</feature>
<evidence type="ECO:0000256" key="7">
    <source>
        <dbReference type="ARBA" id="ARBA00023136"/>
    </source>
</evidence>
<name>I6LL03_STRIN</name>
<feature type="transmembrane region" description="Helical" evidence="8">
    <location>
        <begin position="181"/>
        <end position="199"/>
    </location>
</feature>
<dbReference type="RefSeq" id="WP_003101565.1">
    <property type="nucleotide sequence ID" value="NZ_CP010783.1"/>
</dbReference>
<dbReference type="EMBL" id="CP007586">
    <property type="protein sequence ID" value="AHY16250.1"/>
    <property type="molecule type" value="Genomic_DNA"/>
</dbReference>
<feature type="transmembrane region" description="Helical" evidence="8">
    <location>
        <begin position="127"/>
        <end position="146"/>
    </location>
</feature>